<organism evidence="2 3">
    <name type="scientific">Trabulsiella odontotermitis</name>
    <dbReference type="NCBI Taxonomy" id="379893"/>
    <lineage>
        <taxon>Bacteria</taxon>
        <taxon>Pseudomonadati</taxon>
        <taxon>Pseudomonadota</taxon>
        <taxon>Gammaproteobacteria</taxon>
        <taxon>Enterobacterales</taxon>
        <taxon>Enterobacteriaceae</taxon>
        <taxon>Trabulsiella</taxon>
    </lineage>
</organism>
<name>A0A0L0H125_9ENTR</name>
<dbReference type="InterPro" id="IPR008966">
    <property type="entry name" value="Adhesion_dom_sf"/>
</dbReference>
<dbReference type="AlphaFoldDB" id="A0A0L0H125"/>
<dbReference type="EMBL" id="JNGI01000023">
    <property type="protein sequence ID" value="KNC94626.1"/>
    <property type="molecule type" value="Genomic_DNA"/>
</dbReference>
<dbReference type="GO" id="GO:0009289">
    <property type="term" value="C:pilus"/>
    <property type="evidence" value="ECO:0007669"/>
    <property type="project" value="InterPro"/>
</dbReference>
<dbReference type="SUPFAM" id="SSF49401">
    <property type="entry name" value="Bacterial adhesins"/>
    <property type="match status" value="1"/>
</dbReference>
<feature type="domain" description="Fimbrial-type adhesion" evidence="1">
    <location>
        <begin position="177"/>
        <end position="339"/>
    </location>
</feature>
<dbReference type="Gene3D" id="2.60.40.1090">
    <property type="entry name" value="Fimbrial-type adhesion domain"/>
    <property type="match status" value="1"/>
</dbReference>
<dbReference type="GO" id="GO:0007155">
    <property type="term" value="P:cell adhesion"/>
    <property type="evidence" value="ECO:0007669"/>
    <property type="project" value="InterPro"/>
</dbReference>
<dbReference type="Pfam" id="PF00419">
    <property type="entry name" value="Fimbrial"/>
    <property type="match status" value="1"/>
</dbReference>
<keyword evidence="3" id="KW-1185">Reference proteome</keyword>
<sequence>MRTLGNGQYLMLVNPVAERYFNGFGGASSFVKTCSNLGEPQSQITVRYEPEEGSQLITIKENSVVNLLNLGSTGIDEDSNGLLAPSSIPGLFFMLTERMNMMYPPVRVVHKDDLKEAAIWGGPMLPVVNNQFRGFPKGTVVASTPIYKILVTDENEQGATHGTEFIQYKWYSSAMDIQLTASCMYTLSDNGVVDFGSVAAGDVTGSTGDRNSARQVKQMTLNMDDCYGVDKVKTTVTATNNTPVLENGLVLGNNVGTGPQHVGVAIRVDPQYRNKDGSNDNAGKDLYFNSSNPLTWTFGNTYTTNAMSKNITLDVYLLPSGGAVTPGDYHGTATIMMDFV</sequence>
<protein>
    <recommendedName>
        <fullName evidence="1">Fimbrial-type adhesion domain-containing protein</fullName>
    </recommendedName>
</protein>
<dbReference type="InterPro" id="IPR000259">
    <property type="entry name" value="Adhesion_dom_fimbrial"/>
</dbReference>
<reference evidence="2 3" key="1">
    <citation type="journal article" date="2015" name="Appl. Environ. Microbiol.">
        <title>The Enterobacterium Trabulsiella odontotermitis Presents Novel Adaptations Related to Its Association with Fungus-Growing Termites.</title>
        <authorList>
            <person name="Sapountzis P."/>
            <person name="Gruntjes T."/>
            <person name="Otani S."/>
            <person name="Estevez J."/>
            <person name="da Costa R.R."/>
            <person name="Plunkett G.3rd."/>
            <person name="Perna N.T."/>
            <person name="Poulsen M."/>
        </authorList>
    </citation>
    <scope>NUCLEOTIDE SEQUENCE [LARGE SCALE GENOMIC DNA]</scope>
    <source>
        <strain evidence="2 3">12</strain>
    </source>
</reference>
<evidence type="ECO:0000313" key="2">
    <source>
        <dbReference type="EMBL" id="KNC94626.1"/>
    </source>
</evidence>
<proteinExistence type="predicted"/>
<evidence type="ECO:0000313" key="3">
    <source>
        <dbReference type="Proteomes" id="UP000037393"/>
    </source>
</evidence>
<accession>A0A0L0H125</accession>
<dbReference type="InterPro" id="IPR036937">
    <property type="entry name" value="Adhesion_dom_fimbrial_sf"/>
</dbReference>
<dbReference type="Proteomes" id="UP000037393">
    <property type="component" value="Unassembled WGS sequence"/>
</dbReference>
<comment type="caution">
    <text evidence="2">The sequence shown here is derived from an EMBL/GenBank/DDBJ whole genome shotgun (WGS) entry which is preliminary data.</text>
</comment>
<evidence type="ECO:0000259" key="1">
    <source>
        <dbReference type="Pfam" id="PF00419"/>
    </source>
</evidence>
<dbReference type="PATRIC" id="fig|379893.4.peg.2760"/>
<gene>
    <name evidence="2" type="ORF">GM31_13605</name>
</gene>